<keyword evidence="2" id="KW-0732">Signal</keyword>
<gene>
    <name evidence="3" type="ORF">LS41612_16425</name>
    <name evidence="4" type="ORF">NCTC10338_01407</name>
</gene>
<evidence type="ECO:0000313" key="6">
    <source>
        <dbReference type="Proteomes" id="UP000255295"/>
    </source>
</evidence>
<protein>
    <recommendedName>
        <fullName evidence="7">Lipoprotein</fullName>
    </recommendedName>
</protein>
<proteinExistence type="predicted"/>
<organism evidence="3 5">
    <name type="scientific">Lysinibacillus sphaericus</name>
    <name type="common">Bacillus sphaericus</name>
    <dbReference type="NCBI Taxonomy" id="1421"/>
    <lineage>
        <taxon>Bacteria</taxon>
        <taxon>Bacillati</taxon>
        <taxon>Bacillota</taxon>
        <taxon>Bacilli</taxon>
        <taxon>Bacillales</taxon>
        <taxon>Bacillaceae</taxon>
        <taxon>Lysinibacillus</taxon>
    </lineage>
</organism>
<reference evidence="4 6" key="2">
    <citation type="submission" date="2018-06" db="EMBL/GenBank/DDBJ databases">
        <authorList>
            <consortium name="Pathogen Informatics"/>
            <person name="Doyle S."/>
        </authorList>
    </citation>
    <scope>NUCLEOTIDE SEQUENCE [LARGE SCALE GENOMIC DNA]</scope>
    <source>
        <strain evidence="4 6">NCTC10338</strain>
    </source>
</reference>
<feature type="compositionally biased region" description="Low complexity" evidence="1">
    <location>
        <begin position="131"/>
        <end position="226"/>
    </location>
</feature>
<dbReference type="EMBL" id="UFSZ01000001">
    <property type="protein sequence ID" value="SUV16329.1"/>
    <property type="molecule type" value="Genomic_DNA"/>
</dbReference>
<evidence type="ECO:0000256" key="2">
    <source>
        <dbReference type="SAM" id="SignalP"/>
    </source>
</evidence>
<evidence type="ECO:0000313" key="4">
    <source>
        <dbReference type="EMBL" id="SUV16329.1"/>
    </source>
</evidence>
<dbReference type="GeneID" id="48277783"/>
<dbReference type="Proteomes" id="UP000238825">
    <property type="component" value="Chromosome"/>
</dbReference>
<dbReference type="AlphaFoldDB" id="A0A2S0K343"/>
<feature type="chain" id="PRO_5030054971" description="Lipoprotein" evidence="2">
    <location>
        <begin position="28"/>
        <end position="242"/>
    </location>
</feature>
<feature type="compositionally biased region" description="Gly residues" evidence="1">
    <location>
        <begin position="227"/>
        <end position="236"/>
    </location>
</feature>
<evidence type="ECO:0000256" key="1">
    <source>
        <dbReference type="SAM" id="MobiDB-lite"/>
    </source>
</evidence>
<name>A0A2S0K343_LYSSH</name>
<evidence type="ECO:0000313" key="5">
    <source>
        <dbReference type="Proteomes" id="UP000238825"/>
    </source>
</evidence>
<dbReference type="RefSeq" id="WP_024361446.1">
    <property type="nucleotide sequence ID" value="NZ_BJNS01000018.1"/>
</dbReference>
<evidence type="ECO:0008006" key="7">
    <source>
        <dbReference type="Google" id="ProtNLM"/>
    </source>
</evidence>
<feature type="signal peptide" evidence="2">
    <location>
        <begin position="1"/>
        <end position="27"/>
    </location>
</feature>
<feature type="region of interest" description="Disordered" evidence="1">
    <location>
        <begin position="117"/>
        <end position="242"/>
    </location>
</feature>
<evidence type="ECO:0000313" key="3">
    <source>
        <dbReference type="EMBL" id="AVK97748.1"/>
    </source>
</evidence>
<sequence length="242" mass="24761">MTKQLKKYMAVTTASFMVMQLAGCGNAETEVVKESDPVNTTDTVENNSQTTNEDELLNVHNSEMADACDEWQESDDGSYECLDENSSYYAQHFFNGLMYATAGAMIGSAIYKSRNLKNGTERNNHSGGAAGSTTNTNKSNATNSKNGITTGGSSSTSSGTSTSGSSSNVNSSTSNNTNSNASTSSGSNTNSTNTNSYSSGQRSYSNGSSSSSSGSSYNSSSSNAGKSGFGSGGASRGGSSSS</sequence>
<dbReference type="Proteomes" id="UP000255295">
    <property type="component" value="Unassembled WGS sequence"/>
</dbReference>
<reference evidence="3 5" key="1">
    <citation type="submission" date="2017-03" db="EMBL/GenBank/DDBJ databases">
        <title>The whole genome sequencing and assembly of Lysinibacillus sphaericus DSM 28T strain.</title>
        <authorList>
            <person name="Lee Y.-J."/>
            <person name="Yi H."/>
            <person name="Bahn Y.-S."/>
            <person name="Kim J.F."/>
            <person name="Lee D.-W."/>
        </authorList>
    </citation>
    <scope>NUCLEOTIDE SEQUENCE [LARGE SCALE GENOMIC DNA]</scope>
    <source>
        <strain evidence="3 5">DSM 28</strain>
    </source>
</reference>
<accession>A0A2S0K343</accession>
<dbReference type="EMBL" id="CP019980">
    <property type="protein sequence ID" value="AVK97748.1"/>
    <property type="molecule type" value="Genomic_DNA"/>
</dbReference>